<proteinExistence type="predicted"/>
<dbReference type="AlphaFoldDB" id="A0A5C6F9Y0"/>
<evidence type="ECO:0000313" key="8">
    <source>
        <dbReference type="Proteomes" id="UP000317977"/>
    </source>
</evidence>
<keyword evidence="7" id="KW-0436">Ligase</keyword>
<evidence type="ECO:0000256" key="1">
    <source>
        <dbReference type="ARBA" id="ARBA00004141"/>
    </source>
</evidence>
<evidence type="ECO:0000259" key="6">
    <source>
        <dbReference type="Pfam" id="PF04932"/>
    </source>
</evidence>
<feature type="transmembrane region" description="Helical" evidence="5">
    <location>
        <begin position="156"/>
        <end position="176"/>
    </location>
</feature>
<feature type="transmembrane region" description="Helical" evidence="5">
    <location>
        <begin position="101"/>
        <end position="121"/>
    </location>
</feature>
<dbReference type="PANTHER" id="PTHR37422">
    <property type="entry name" value="TEICHURONIC ACID BIOSYNTHESIS PROTEIN TUAE"/>
    <property type="match status" value="1"/>
</dbReference>
<keyword evidence="2 5" id="KW-0812">Transmembrane</keyword>
<name>A0A5C6F9Y0_9BACT</name>
<organism evidence="7 8">
    <name type="scientific">Rubripirellula reticaptiva</name>
    <dbReference type="NCBI Taxonomy" id="2528013"/>
    <lineage>
        <taxon>Bacteria</taxon>
        <taxon>Pseudomonadati</taxon>
        <taxon>Planctomycetota</taxon>
        <taxon>Planctomycetia</taxon>
        <taxon>Pirellulales</taxon>
        <taxon>Pirellulaceae</taxon>
        <taxon>Rubripirellula</taxon>
    </lineage>
</organism>
<dbReference type="Pfam" id="PF04932">
    <property type="entry name" value="Wzy_C"/>
    <property type="match status" value="1"/>
</dbReference>
<feature type="domain" description="O-antigen ligase-related" evidence="6">
    <location>
        <begin position="254"/>
        <end position="395"/>
    </location>
</feature>
<feature type="transmembrane region" description="Helical" evidence="5">
    <location>
        <begin position="68"/>
        <end position="89"/>
    </location>
</feature>
<dbReference type="GO" id="GO:0016874">
    <property type="term" value="F:ligase activity"/>
    <property type="evidence" value="ECO:0007669"/>
    <property type="project" value="UniProtKB-KW"/>
</dbReference>
<feature type="transmembrane region" description="Helical" evidence="5">
    <location>
        <begin position="244"/>
        <end position="265"/>
    </location>
</feature>
<dbReference type="EMBL" id="SJPX01000001">
    <property type="protein sequence ID" value="TWU57287.1"/>
    <property type="molecule type" value="Genomic_DNA"/>
</dbReference>
<dbReference type="InterPro" id="IPR007016">
    <property type="entry name" value="O-antigen_ligase-rel_domated"/>
</dbReference>
<reference evidence="7 8" key="1">
    <citation type="submission" date="2019-02" db="EMBL/GenBank/DDBJ databases">
        <title>Deep-cultivation of Planctomycetes and their phenomic and genomic characterization uncovers novel biology.</title>
        <authorList>
            <person name="Wiegand S."/>
            <person name="Jogler M."/>
            <person name="Boedeker C."/>
            <person name="Pinto D."/>
            <person name="Vollmers J."/>
            <person name="Rivas-Marin E."/>
            <person name="Kohn T."/>
            <person name="Peeters S.H."/>
            <person name="Heuer A."/>
            <person name="Rast P."/>
            <person name="Oberbeckmann S."/>
            <person name="Bunk B."/>
            <person name="Jeske O."/>
            <person name="Meyerdierks A."/>
            <person name="Storesund J.E."/>
            <person name="Kallscheuer N."/>
            <person name="Luecker S."/>
            <person name="Lage O.M."/>
            <person name="Pohl T."/>
            <person name="Merkel B.J."/>
            <person name="Hornburger P."/>
            <person name="Mueller R.-W."/>
            <person name="Bruemmer F."/>
            <person name="Labrenz M."/>
            <person name="Spormann A.M."/>
            <person name="Op Den Camp H."/>
            <person name="Overmann J."/>
            <person name="Amann R."/>
            <person name="Jetten M.S.M."/>
            <person name="Mascher T."/>
            <person name="Medema M.H."/>
            <person name="Devos D.P."/>
            <person name="Kaster A.-K."/>
            <person name="Ovreas L."/>
            <person name="Rohde M."/>
            <person name="Galperin M.Y."/>
            <person name="Jogler C."/>
        </authorList>
    </citation>
    <scope>NUCLEOTIDE SEQUENCE [LARGE SCALE GENOMIC DNA]</scope>
    <source>
        <strain evidence="7 8">Poly59</strain>
    </source>
</reference>
<evidence type="ECO:0000256" key="2">
    <source>
        <dbReference type="ARBA" id="ARBA00022692"/>
    </source>
</evidence>
<feature type="transmembrane region" description="Helical" evidence="5">
    <location>
        <begin position="285"/>
        <end position="308"/>
    </location>
</feature>
<comment type="caution">
    <text evidence="7">The sequence shown here is derived from an EMBL/GenBank/DDBJ whole genome shotgun (WGS) entry which is preliminary data.</text>
</comment>
<accession>A0A5C6F9Y0</accession>
<gene>
    <name evidence="7" type="ORF">Poly59_01940</name>
</gene>
<keyword evidence="4 5" id="KW-0472">Membrane</keyword>
<evidence type="ECO:0000256" key="3">
    <source>
        <dbReference type="ARBA" id="ARBA00022989"/>
    </source>
</evidence>
<feature type="transmembrane region" description="Helical" evidence="5">
    <location>
        <begin position="378"/>
        <end position="400"/>
    </location>
</feature>
<evidence type="ECO:0000313" key="7">
    <source>
        <dbReference type="EMBL" id="TWU57287.1"/>
    </source>
</evidence>
<feature type="transmembrane region" description="Helical" evidence="5">
    <location>
        <begin position="434"/>
        <end position="451"/>
    </location>
</feature>
<feature type="transmembrane region" description="Helical" evidence="5">
    <location>
        <begin position="127"/>
        <end position="149"/>
    </location>
</feature>
<evidence type="ECO:0000256" key="5">
    <source>
        <dbReference type="SAM" id="Phobius"/>
    </source>
</evidence>
<dbReference type="Proteomes" id="UP000317977">
    <property type="component" value="Unassembled WGS sequence"/>
</dbReference>
<comment type="subcellular location">
    <subcellularLocation>
        <location evidence="1">Membrane</location>
        <topology evidence="1">Multi-pass membrane protein</topology>
    </subcellularLocation>
</comment>
<dbReference type="PANTHER" id="PTHR37422:SF13">
    <property type="entry name" value="LIPOPOLYSACCHARIDE BIOSYNTHESIS PROTEIN PA4999-RELATED"/>
    <property type="match status" value="1"/>
</dbReference>
<dbReference type="OrthoDB" id="234872at2"/>
<evidence type="ECO:0000256" key="4">
    <source>
        <dbReference type="ARBA" id="ARBA00023136"/>
    </source>
</evidence>
<feature type="transmembrane region" description="Helical" evidence="5">
    <location>
        <begin position="203"/>
        <end position="223"/>
    </location>
</feature>
<keyword evidence="8" id="KW-1185">Reference proteome</keyword>
<dbReference type="GO" id="GO:0016020">
    <property type="term" value="C:membrane"/>
    <property type="evidence" value="ECO:0007669"/>
    <property type="project" value="UniProtKB-SubCell"/>
</dbReference>
<protein>
    <submittedName>
        <fullName evidence="7">O-Antigen ligase</fullName>
    </submittedName>
</protein>
<keyword evidence="3 5" id="KW-1133">Transmembrane helix</keyword>
<dbReference type="InterPro" id="IPR051533">
    <property type="entry name" value="WaaL-like"/>
</dbReference>
<sequence>MDAPAPLLNSSSSHPLANDRTISGTSRIAAVAGLPAACFLMVAIAAFFNTVDINAYFDADDDHLSVDWPVMVKLAIAGICGIVGVAGVIFDRSVRRSLMTLPGIFLVALAAVFLATSVVAYEETATISRAAAIINVAYLCFVPTAISILGLRRLMIACLIGMVTNLIVNWGMYLFWPAVGVFEEELGNQTFVNRMGGLGHPNAIARTGVLSSLLSLAMLRGLGEHNANTASGQLASKARQAVSGWSRLVLLAIIGISLLTMAAAYSRSGFAAGFMAAAVLMIDRLFSRAGILISLSAVLVLSIGFIGVELLSEKMIRGDSVTSMVTKTGEIDELTSATGRTEIWGEAIRLIRERPLTGWGLNSTPKLMADFSLHTHNLLLHVCFSGGLIAGLLILILLGWNLFYGVPSPLPIVRSISTYVLVSGIFEDTVLDTFASPSTIWWFVVLLYPAIEMSRRASQTPRTGVESDSIPAYT</sequence>
<feature type="transmembrane region" description="Helical" evidence="5">
    <location>
        <begin position="28"/>
        <end position="48"/>
    </location>
</feature>